<comment type="caution">
    <text evidence="2">The sequence shown here is derived from an EMBL/GenBank/DDBJ whole genome shotgun (WGS) entry which is preliminary data.</text>
</comment>
<feature type="compositionally biased region" description="Basic and acidic residues" evidence="1">
    <location>
        <begin position="219"/>
        <end position="228"/>
    </location>
</feature>
<dbReference type="Proteomes" id="UP000258309">
    <property type="component" value="Unassembled WGS sequence"/>
</dbReference>
<feature type="non-terminal residue" evidence="2">
    <location>
        <position position="1"/>
    </location>
</feature>
<proteinExistence type="predicted"/>
<organism evidence="2 3">
    <name type="scientific">Scytalidium lignicola</name>
    <name type="common">Hyphomycete</name>
    <dbReference type="NCBI Taxonomy" id="5539"/>
    <lineage>
        <taxon>Eukaryota</taxon>
        <taxon>Fungi</taxon>
        <taxon>Dikarya</taxon>
        <taxon>Ascomycota</taxon>
        <taxon>Pezizomycotina</taxon>
        <taxon>Leotiomycetes</taxon>
        <taxon>Leotiomycetes incertae sedis</taxon>
        <taxon>Scytalidium</taxon>
    </lineage>
</organism>
<feature type="non-terminal residue" evidence="2">
    <location>
        <position position="235"/>
    </location>
</feature>
<evidence type="ECO:0000313" key="3">
    <source>
        <dbReference type="Proteomes" id="UP000258309"/>
    </source>
</evidence>
<dbReference type="OrthoDB" id="10505724at2759"/>
<dbReference type="EMBL" id="NCSJ02000020">
    <property type="protein sequence ID" value="RFU34471.1"/>
    <property type="molecule type" value="Genomic_DNA"/>
</dbReference>
<evidence type="ECO:0000256" key="1">
    <source>
        <dbReference type="SAM" id="MobiDB-lite"/>
    </source>
</evidence>
<dbReference type="AlphaFoldDB" id="A0A3E2HN38"/>
<keyword evidence="3" id="KW-1185">Reference proteome</keyword>
<feature type="region of interest" description="Disordered" evidence="1">
    <location>
        <begin position="188"/>
        <end position="235"/>
    </location>
</feature>
<protein>
    <submittedName>
        <fullName evidence="2">Uncharacterized protein</fullName>
    </submittedName>
</protein>
<name>A0A3E2HN38_SCYLI</name>
<reference evidence="2 3" key="1">
    <citation type="submission" date="2018-05" db="EMBL/GenBank/DDBJ databases">
        <title>Draft genome sequence of Scytalidium lignicola DSM 105466, a ubiquitous saprotrophic fungus.</title>
        <authorList>
            <person name="Buettner E."/>
            <person name="Gebauer A.M."/>
            <person name="Hofrichter M."/>
            <person name="Liers C."/>
            <person name="Kellner H."/>
        </authorList>
    </citation>
    <scope>NUCLEOTIDE SEQUENCE [LARGE SCALE GENOMIC DNA]</scope>
    <source>
        <strain evidence="2 3">DSM 105466</strain>
    </source>
</reference>
<sequence length="235" mass="27366">MSYETLETDSLAKRLRDQDIYLSVEDQEDRAKIIKKLRGWDIRQEKKENGDPVVKLPSTSIRLKASILRQDWNRPISTDITGEATKKIEGVWYQFINAIHVFPENGIDLPLENISTPESNEDASEYSFGGLVFRPEQKYENWTVEKIKAKLRDEGIEFDKSCLRQNLVDEYVPRLKDLDRRNFNKIFQNRQRAQGRQREENEDDSPSKKRLKSSGNEGIEGKASNKVDEGEEQED</sequence>
<evidence type="ECO:0000313" key="2">
    <source>
        <dbReference type="EMBL" id="RFU34471.1"/>
    </source>
</evidence>
<gene>
    <name evidence="2" type="ORF">B7463_g1849</name>
</gene>
<accession>A0A3E2HN38</accession>